<name>A0ABU2C3R2_9BURK</name>
<dbReference type="RefSeq" id="WP_310370429.1">
    <property type="nucleotide sequence ID" value="NZ_JAVDXT010000001.1"/>
</dbReference>
<dbReference type="PANTHER" id="PTHR47216:SF4">
    <property type="entry name" value="OS01G0859400 PROTEIN"/>
    <property type="match status" value="1"/>
</dbReference>
<evidence type="ECO:0000256" key="1">
    <source>
        <dbReference type="SAM" id="Phobius"/>
    </source>
</evidence>
<accession>A0ABU2C3R2</accession>
<feature type="transmembrane region" description="Helical" evidence="1">
    <location>
        <begin position="157"/>
        <end position="176"/>
    </location>
</feature>
<dbReference type="EMBL" id="JAVDXT010000001">
    <property type="protein sequence ID" value="MDR7375887.1"/>
    <property type="molecule type" value="Genomic_DNA"/>
</dbReference>
<dbReference type="InterPro" id="IPR029021">
    <property type="entry name" value="Prot-tyrosine_phosphatase-like"/>
</dbReference>
<gene>
    <name evidence="3" type="ORF">J2X19_000545</name>
</gene>
<protein>
    <submittedName>
        <fullName evidence="3">Membrane-associated phospholipid phosphatase</fullName>
    </submittedName>
</protein>
<keyword evidence="1" id="KW-0472">Membrane</keyword>
<sequence length="397" mass="44558">MDPGSEVRVRQRLLHLGLNSLVFGICYLLANRLAQQQDIHRHVALALDAQIPFWPWMLLPYLSSGLWLGAAFFALRSRDGLRVFSQRLLLATVLAALVFVLYPLRFSLPRPAVDTPWLAALYDMLAWVDRPYNQLPSLHVAYCLLLWVSLRDLLAPLWARSLLAGGLLLTAVSTLFTYQHHLLDLLGGVALGSLCVYAVRPGRSAPQVALYYLVASGVAAVVGLATWPALLTLYAVLSLGLVSLAYARGDRQFLHKRDGRHPWWIAILYAPYLLGYRLSWRAVAWHERHRPTIQQMAPQLWIGRRLSEAEARLLPTGCSVFDLCCELPETPALRPSQHQRYRHFPLLDIVAPPAEVVQAIVAALRRETAAGHTVYLHCAMGYRRCVQIAKAFTESTP</sequence>
<organism evidence="3 4">
    <name type="scientific">Rhodoferax ferrireducens</name>
    <dbReference type="NCBI Taxonomy" id="192843"/>
    <lineage>
        <taxon>Bacteria</taxon>
        <taxon>Pseudomonadati</taxon>
        <taxon>Pseudomonadota</taxon>
        <taxon>Betaproteobacteria</taxon>
        <taxon>Burkholderiales</taxon>
        <taxon>Comamonadaceae</taxon>
        <taxon>Rhodoferax</taxon>
    </lineage>
</organism>
<evidence type="ECO:0000313" key="4">
    <source>
        <dbReference type="Proteomes" id="UP001180487"/>
    </source>
</evidence>
<feature type="transmembrane region" description="Helical" evidence="1">
    <location>
        <begin position="132"/>
        <end position="150"/>
    </location>
</feature>
<feature type="transmembrane region" description="Helical" evidence="1">
    <location>
        <begin position="53"/>
        <end position="75"/>
    </location>
</feature>
<proteinExistence type="predicted"/>
<evidence type="ECO:0000313" key="3">
    <source>
        <dbReference type="EMBL" id="MDR7375887.1"/>
    </source>
</evidence>
<dbReference type="Gene3D" id="3.90.190.10">
    <property type="entry name" value="Protein tyrosine phosphatase superfamily"/>
    <property type="match status" value="1"/>
</dbReference>
<comment type="caution">
    <text evidence="3">The sequence shown here is derived from an EMBL/GenBank/DDBJ whole genome shotgun (WGS) entry which is preliminary data.</text>
</comment>
<keyword evidence="1" id="KW-0812">Transmembrane</keyword>
<reference evidence="3 4" key="1">
    <citation type="submission" date="2023-07" db="EMBL/GenBank/DDBJ databases">
        <title>Sorghum-associated microbial communities from plants grown in Nebraska, USA.</title>
        <authorList>
            <person name="Schachtman D."/>
        </authorList>
    </citation>
    <scope>NUCLEOTIDE SEQUENCE [LARGE SCALE GENOMIC DNA]</scope>
    <source>
        <strain evidence="3 4">BE313</strain>
    </source>
</reference>
<dbReference type="PANTHER" id="PTHR47216">
    <property type="match status" value="1"/>
</dbReference>
<feature type="transmembrane region" description="Helical" evidence="1">
    <location>
        <begin position="262"/>
        <end position="280"/>
    </location>
</feature>
<feature type="domain" description="Inositolphosphotransferase Aur1/Ipt1" evidence="2">
    <location>
        <begin position="72"/>
        <end position="196"/>
    </location>
</feature>
<feature type="transmembrane region" description="Helical" evidence="1">
    <location>
        <begin position="87"/>
        <end position="104"/>
    </location>
</feature>
<feature type="transmembrane region" description="Helical" evidence="1">
    <location>
        <begin position="182"/>
        <end position="199"/>
    </location>
</feature>
<dbReference type="SUPFAM" id="SSF52799">
    <property type="entry name" value="(Phosphotyrosine protein) phosphatases II"/>
    <property type="match status" value="1"/>
</dbReference>
<feature type="transmembrane region" description="Helical" evidence="1">
    <location>
        <begin position="12"/>
        <end position="33"/>
    </location>
</feature>
<dbReference type="Pfam" id="PF14378">
    <property type="entry name" value="PAP2_3"/>
    <property type="match status" value="1"/>
</dbReference>
<feature type="transmembrane region" description="Helical" evidence="1">
    <location>
        <begin position="211"/>
        <end position="242"/>
    </location>
</feature>
<dbReference type="SUPFAM" id="SSF48317">
    <property type="entry name" value="Acid phosphatase/Vanadium-dependent haloperoxidase"/>
    <property type="match status" value="1"/>
</dbReference>
<keyword evidence="1" id="KW-1133">Transmembrane helix</keyword>
<dbReference type="InterPro" id="IPR026841">
    <property type="entry name" value="Aur1/Ipt1"/>
</dbReference>
<dbReference type="InterPro" id="IPR036938">
    <property type="entry name" value="PAP2/HPO_sf"/>
</dbReference>
<evidence type="ECO:0000259" key="2">
    <source>
        <dbReference type="Pfam" id="PF14378"/>
    </source>
</evidence>
<keyword evidence="4" id="KW-1185">Reference proteome</keyword>
<dbReference type="Proteomes" id="UP001180487">
    <property type="component" value="Unassembled WGS sequence"/>
</dbReference>